<name>A0A0V1CAN0_TRIBR</name>
<comment type="caution">
    <text evidence="2">The sequence shown here is derived from an EMBL/GenBank/DDBJ whole genome shotgun (WGS) entry which is preliminary data.</text>
</comment>
<evidence type="ECO:0000256" key="1">
    <source>
        <dbReference type="SAM" id="Phobius"/>
    </source>
</evidence>
<sequence length="88" mass="10038">MNCRYSDKSPAIVSFALVLSSQLILTVVRRQSRLKAIVVSDEDSSPSQRPPFLRSFLRVFNASIVRLRKSYCKRRPTSYGCACMSFMI</sequence>
<dbReference type="AlphaFoldDB" id="A0A0V1CAN0"/>
<protein>
    <submittedName>
        <fullName evidence="2">Uncharacterized protein</fullName>
    </submittedName>
</protein>
<accession>A0A0V1CAN0</accession>
<keyword evidence="1" id="KW-0472">Membrane</keyword>
<feature type="transmembrane region" description="Helical" evidence="1">
    <location>
        <begin position="12"/>
        <end position="28"/>
    </location>
</feature>
<reference evidence="2 3" key="1">
    <citation type="submission" date="2015-01" db="EMBL/GenBank/DDBJ databases">
        <title>Evolution of Trichinella species and genotypes.</title>
        <authorList>
            <person name="Korhonen P.K."/>
            <person name="Edoardo P."/>
            <person name="Giuseppe L.R."/>
            <person name="Gasser R.B."/>
        </authorList>
    </citation>
    <scope>NUCLEOTIDE SEQUENCE [LARGE SCALE GENOMIC DNA]</scope>
    <source>
        <strain evidence="2">ISS120</strain>
    </source>
</reference>
<dbReference type="Proteomes" id="UP000054653">
    <property type="component" value="Unassembled WGS sequence"/>
</dbReference>
<proteinExistence type="predicted"/>
<keyword evidence="1" id="KW-1133">Transmembrane helix</keyword>
<organism evidence="2 3">
    <name type="scientific">Trichinella britovi</name>
    <name type="common">Parasitic roundworm</name>
    <dbReference type="NCBI Taxonomy" id="45882"/>
    <lineage>
        <taxon>Eukaryota</taxon>
        <taxon>Metazoa</taxon>
        <taxon>Ecdysozoa</taxon>
        <taxon>Nematoda</taxon>
        <taxon>Enoplea</taxon>
        <taxon>Dorylaimia</taxon>
        <taxon>Trichinellida</taxon>
        <taxon>Trichinellidae</taxon>
        <taxon>Trichinella</taxon>
    </lineage>
</organism>
<keyword evidence="1" id="KW-0812">Transmembrane</keyword>
<evidence type="ECO:0000313" key="2">
    <source>
        <dbReference type="EMBL" id="KRY46309.1"/>
    </source>
</evidence>
<evidence type="ECO:0000313" key="3">
    <source>
        <dbReference type="Proteomes" id="UP000054653"/>
    </source>
</evidence>
<dbReference type="EMBL" id="JYDI01000295">
    <property type="protein sequence ID" value="KRY46309.1"/>
    <property type="molecule type" value="Genomic_DNA"/>
</dbReference>
<keyword evidence="3" id="KW-1185">Reference proteome</keyword>
<gene>
    <name evidence="2" type="ORF">T03_257</name>
</gene>